<feature type="transmembrane region" description="Helical" evidence="5">
    <location>
        <begin position="228"/>
        <end position="250"/>
    </location>
</feature>
<feature type="transmembrane region" description="Helical" evidence="5">
    <location>
        <begin position="196"/>
        <end position="216"/>
    </location>
</feature>
<feature type="domain" description="EamA" evidence="6">
    <location>
        <begin position="45"/>
        <end position="177"/>
    </location>
</feature>
<keyword evidence="2 5" id="KW-0812">Transmembrane</keyword>
<dbReference type="PANTHER" id="PTHR22911:SF6">
    <property type="entry name" value="SOLUTE CARRIER FAMILY 35 MEMBER G1"/>
    <property type="match status" value="1"/>
</dbReference>
<dbReference type="InterPro" id="IPR037185">
    <property type="entry name" value="EmrE-like"/>
</dbReference>
<dbReference type="AlphaFoldDB" id="A0A8K1C5N7"/>
<evidence type="ECO:0000256" key="2">
    <source>
        <dbReference type="ARBA" id="ARBA00022692"/>
    </source>
</evidence>
<keyword evidence="4 5" id="KW-0472">Membrane</keyword>
<protein>
    <recommendedName>
        <fullName evidence="6">EamA domain-containing protein</fullName>
    </recommendedName>
</protein>
<keyword evidence="8" id="KW-1185">Reference proteome</keyword>
<feature type="transmembrane region" description="Helical" evidence="5">
    <location>
        <begin position="109"/>
        <end position="127"/>
    </location>
</feature>
<proteinExistence type="predicted"/>
<feature type="transmembrane region" description="Helical" evidence="5">
    <location>
        <begin position="133"/>
        <end position="154"/>
    </location>
</feature>
<feature type="transmembrane region" description="Helical" evidence="5">
    <location>
        <begin position="163"/>
        <end position="184"/>
    </location>
</feature>
<keyword evidence="3 5" id="KW-1133">Transmembrane helix</keyword>
<evidence type="ECO:0000256" key="3">
    <source>
        <dbReference type="ARBA" id="ARBA00022989"/>
    </source>
</evidence>
<name>A0A8K1C5N7_PYTOL</name>
<evidence type="ECO:0000313" key="8">
    <source>
        <dbReference type="Proteomes" id="UP000794436"/>
    </source>
</evidence>
<reference evidence="7" key="1">
    <citation type="submission" date="2019-03" db="EMBL/GenBank/DDBJ databases">
        <title>Long read genome sequence of the mycoparasitic Pythium oligandrum ATCC 38472 isolated from sugarbeet rhizosphere.</title>
        <authorList>
            <person name="Gaulin E."/>
        </authorList>
    </citation>
    <scope>NUCLEOTIDE SEQUENCE</scope>
    <source>
        <strain evidence="7">ATCC 38472_TT</strain>
    </source>
</reference>
<gene>
    <name evidence="7" type="ORF">Poli38472_002917</name>
</gene>
<dbReference type="InterPro" id="IPR000620">
    <property type="entry name" value="EamA_dom"/>
</dbReference>
<feature type="transmembrane region" description="Helical" evidence="5">
    <location>
        <begin position="256"/>
        <end position="277"/>
    </location>
</feature>
<dbReference type="EMBL" id="SPLM01000144">
    <property type="protein sequence ID" value="TMW56992.1"/>
    <property type="molecule type" value="Genomic_DNA"/>
</dbReference>
<comment type="caution">
    <text evidence="7">The sequence shown here is derived from an EMBL/GenBank/DDBJ whole genome shotgun (WGS) entry which is preliminary data.</text>
</comment>
<evidence type="ECO:0000259" key="6">
    <source>
        <dbReference type="Pfam" id="PF00892"/>
    </source>
</evidence>
<sequence>MVAHETASDREGECLPLLPTTQQQAKEHTGLLEEKTASPQPHALLGIACVALSAVCFSLMSTMLKYATFSMTSMEAIFWRSTVAILPNYACIVYQGLSVYVQPEKRMMVLYRCIAGFSSIAFAFYAVSQMVLADASVLIFTSPVITFFFGFLLLNEKVDLPSFICALFSFCGLICVVRPGFLFGYDHATAATDGSWTAIGSALLGAVGQAFVFITVRQLQGINAHVIVHYFMLFSVLGSLAYIALVQRVFVVPNTFSLWVAVIGSGIFTFVGQVLLTKGFQLEKAGIASVMRYLDVVCVFIWDSVFLGEHINHWSFVGAVIICSCASIIALRKAKVL</sequence>
<dbReference type="PANTHER" id="PTHR22911">
    <property type="entry name" value="ACYL-MALONYL CONDENSING ENZYME-RELATED"/>
    <property type="match status" value="1"/>
</dbReference>
<comment type="subcellular location">
    <subcellularLocation>
        <location evidence="1">Membrane</location>
        <topology evidence="1">Multi-pass membrane protein</topology>
    </subcellularLocation>
</comment>
<dbReference type="SUPFAM" id="SSF103481">
    <property type="entry name" value="Multidrug resistance efflux transporter EmrE"/>
    <property type="match status" value="2"/>
</dbReference>
<dbReference type="Pfam" id="PF00892">
    <property type="entry name" value="EamA"/>
    <property type="match status" value="2"/>
</dbReference>
<evidence type="ECO:0000256" key="4">
    <source>
        <dbReference type="ARBA" id="ARBA00023136"/>
    </source>
</evidence>
<feature type="transmembrane region" description="Helical" evidence="5">
    <location>
        <begin position="289"/>
        <end position="307"/>
    </location>
</feature>
<feature type="transmembrane region" description="Helical" evidence="5">
    <location>
        <begin position="43"/>
        <end position="64"/>
    </location>
</feature>
<feature type="domain" description="EamA" evidence="6">
    <location>
        <begin position="198"/>
        <end position="328"/>
    </location>
</feature>
<evidence type="ECO:0000256" key="1">
    <source>
        <dbReference type="ARBA" id="ARBA00004141"/>
    </source>
</evidence>
<feature type="transmembrane region" description="Helical" evidence="5">
    <location>
        <begin position="76"/>
        <end position="97"/>
    </location>
</feature>
<dbReference type="Proteomes" id="UP000794436">
    <property type="component" value="Unassembled WGS sequence"/>
</dbReference>
<accession>A0A8K1C5N7</accession>
<organism evidence="7 8">
    <name type="scientific">Pythium oligandrum</name>
    <name type="common">Mycoparasitic fungus</name>
    <dbReference type="NCBI Taxonomy" id="41045"/>
    <lineage>
        <taxon>Eukaryota</taxon>
        <taxon>Sar</taxon>
        <taxon>Stramenopiles</taxon>
        <taxon>Oomycota</taxon>
        <taxon>Peronosporomycetes</taxon>
        <taxon>Pythiales</taxon>
        <taxon>Pythiaceae</taxon>
        <taxon>Pythium</taxon>
    </lineage>
</organism>
<dbReference type="GO" id="GO:0016020">
    <property type="term" value="C:membrane"/>
    <property type="evidence" value="ECO:0007669"/>
    <property type="project" value="UniProtKB-SubCell"/>
</dbReference>
<dbReference type="OrthoDB" id="306876at2759"/>
<evidence type="ECO:0000313" key="7">
    <source>
        <dbReference type="EMBL" id="TMW56992.1"/>
    </source>
</evidence>
<evidence type="ECO:0000256" key="5">
    <source>
        <dbReference type="SAM" id="Phobius"/>
    </source>
</evidence>
<feature type="transmembrane region" description="Helical" evidence="5">
    <location>
        <begin position="313"/>
        <end position="331"/>
    </location>
</feature>